<evidence type="ECO:0000256" key="8">
    <source>
        <dbReference type="SAM" id="MobiDB-lite"/>
    </source>
</evidence>
<dbReference type="OrthoDB" id="415015at2759"/>
<comment type="subcellular location">
    <subcellularLocation>
        <location evidence="2 7">Nucleus</location>
        <location evidence="2 7">Nucleolus</location>
    </subcellularLocation>
</comment>
<dbReference type="Gene3D" id="3.40.50.300">
    <property type="entry name" value="P-loop containing nucleotide triphosphate hydrolases"/>
    <property type="match status" value="1"/>
</dbReference>
<comment type="caution">
    <text evidence="10">The sequence shown here is derived from an EMBL/GenBank/DDBJ whole genome shotgun (WGS) entry which is preliminary data.</text>
</comment>
<keyword evidence="3 7" id="KW-0690">Ribosome biogenesis</keyword>
<dbReference type="Gene3D" id="1.20.120.1190">
    <property type="match status" value="1"/>
</dbReference>
<dbReference type="InterPro" id="IPR010674">
    <property type="entry name" value="NOG1_Rossman_fold_dom"/>
</dbReference>
<keyword evidence="5" id="KW-0342">GTP-binding</keyword>
<dbReference type="GO" id="GO:0005730">
    <property type="term" value="C:nucleolus"/>
    <property type="evidence" value="ECO:0007669"/>
    <property type="project" value="UniProtKB-SubCell"/>
</dbReference>
<dbReference type="AlphaFoldDB" id="A0A367JJJ6"/>
<evidence type="ECO:0000256" key="3">
    <source>
        <dbReference type="ARBA" id="ARBA00022517"/>
    </source>
</evidence>
<evidence type="ECO:0000256" key="5">
    <source>
        <dbReference type="ARBA" id="ARBA00023134"/>
    </source>
</evidence>
<evidence type="ECO:0000256" key="7">
    <source>
        <dbReference type="PIRNR" id="PIRNR038919"/>
    </source>
</evidence>
<dbReference type="CDD" id="cd01897">
    <property type="entry name" value="NOG"/>
    <property type="match status" value="1"/>
</dbReference>
<dbReference type="InterPro" id="IPR006073">
    <property type="entry name" value="GTP-bd"/>
</dbReference>
<dbReference type="FunFam" id="1.20.120.1190:FF:000001">
    <property type="entry name" value="Nucleolar GTP-binding protein 1"/>
    <property type="match status" value="1"/>
</dbReference>
<name>A0A367JJJ6_RHIAZ</name>
<reference evidence="10 11" key="1">
    <citation type="journal article" date="2018" name="G3 (Bethesda)">
        <title>Phylogenetic and Phylogenomic Definition of Rhizopus Species.</title>
        <authorList>
            <person name="Gryganskyi A.P."/>
            <person name="Golan J."/>
            <person name="Dolatabadi S."/>
            <person name="Mondo S."/>
            <person name="Robb S."/>
            <person name="Idnurm A."/>
            <person name="Muszewska A."/>
            <person name="Steczkiewicz K."/>
            <person name="Masonjones S."/>
            <person name="Liao H.L."/>
            <person name="Gajdeczka M.T."/>
            <person name="Anike F."/>
            <person name="Vuek A."/>
            <person name="Anishchenko I.M."/>
            <person name="Voigt K."/>
            <person name="de Hoog G.S."/>
            <person name="Smith M.E."/>
            <person name="Heitman J."/>
            <person name="Vilgalys R."/>
            <person name="Stajich J.E."/>
        </authorList>
    </citation>
    <scope>NUCLEOTIDE SEQUENCE [LARGE SCALE GENOMIC DNA]</scope>
    <source>
        <strain evidence="10 11">CBS 357.93</strain>
    </source>
</reference>
<dbReference type="STRING" id="86630.A0A367JJJ6"/>
<dbReference type="NCBIfam" id="TIGR00231">
    <property type="entry name" value="small_GTP"/>
    <property type="match status" value="1"/>
</dbReference>
<dbReference type="PRINTS" id="PR00326">
    <property type="entry name" value="GTP1OBG"/>
</dbReference>
<dbReference type="EMBL" id="PJQL01001173">
    <property type="protein sequence ID" value="RCH90122.1"/>
    <property type="molecule type" value="Genomic_DNA"/>
</dbReference>
<accession>A0A367JJJ6</accession>
<keyword evidence="11" id="KW-1185">Reference proteome</keyword>
<organism evidence="10 11">
    <name type="scientific">Rhizopus azygosporus</name>
    <name type="common">Rhizopus microsporus var. azygosporus</name>
    <dbReference type="NCBI Taxonomy" id="86630"/>
    <lineage>
        <taxon>Eukaryota</taxon>
        <taxon>Fungi</taxon>
        <taxon>Fungi incertae sedis</taxon>
        <taxon>Mucoromycota</taxon>
        <taxon>Mucoromycotina</taxon>
        <taxon>Mucoromycetes</taxon>
        <taxon>Mucorales</taxon>
        <taxon>Mucorineae</taxon>
        <taxon>Rhizopodaceae</taxon>
        <taxon>Rhizopus</taxon>
    </lineage>
</organism>
<sequence length="640" mass="74111">MTSLYNFKKIEPVPTASDFIDIILSKTQRKTPTVIHKNYNIGRIRQFYMRKVKFTQENFEEKFKHILEEFPKLEDIHPFYADLMNVLYDKDHYKLALGQINTARHLIDQVAKDYVRLLKFGDSLYRCKQLKKAALGRMATVMKRQKDSLAYLEQVRQHLSRLPSIDPNTRTLLICGYPNVGKSSFINKITRADVDVQPYAFTTKSLFVGHMDYKYMRWQVIDTPGILDHPLEERNTIEMQSITAMAHLRSCIMYFMDLSEQCGYSVEDQVKLFHNIKPLFANKPIVLVINKIDQMKPEDLPEEQRKWIEDIANEENATVLTMSCYNEEGVMNVRNISCDKLLAARVEMKMKSNKMNDVINKIHLAIPQQRDNIARLPNIPAEVTSRAKYDPNDPNRRQLEKDLEVENGGAGVYNVDLKKKYLLKEDDWKYDVIPEFLDGHNVADFIDPEIEEKLEALEREEERLEQEGFYQSDDDMLDDDEEAYKAAADAIREKKKLIVQAHRAAHGRNRPVLPKPTAAKFSTVSEMNEKLAQMGIDSADATERVREAAAHRKRTREEALPDEAVKEATADERAESENLALSQQGFRNVKQKMEADKQKKNSQKQNNKMGKRGESDRSIQTKMPKHLFSGKLSAGTRDRR</sequence>
<evidence type="ECO:0000313" key="10">
    <source>
        <dbReference type="EMBL" id="RCH90122.1"/>
    </source>
</evidence>
<keyword evidence="4" id="KW-0547">Nucleotide-binding</keyword>
<dbReference type="InterPro" id="IPR005225">
    <property type="entry name" value="Small_GTP-bd"/>
</dbReference>
<feature type="compositionally biased region" description="Basic and acidic residues" evidence="8">
    <location>
        <begin position="541"/>
        <end position="576"/>
    </location>
</feature>
<dbReference type="InterPro" id="IPR012973">
    <property type="entry name" value="NOG_C"/>
</dbReference>
<dbReference type="Pfam" id="PF06858">
    <property type="entry name" value="NOG1"/>
    <property type="match status" value="1"/>
</dbReference>
<dbReference type="Pfam" id="PF08155">
    <property type="entry name" value="NOGCT"/>
    <property type="match status" value="1"/>
</dbReference>
<gene>
    <name evidence="10" type="primary">NOG1</name>
    <name evidence="10" type="ORF">CU097_003046</name>
</gene>
<feature type="domain" description="OBG-type G" evidence="9">
    <location>
        <begin position="170"/>
        <end position="342"/>
    </location>
</feature>
<comment type="similarity">
    <text evidence="7">Belongs to the TRAFAC class OBG-HflX-like GTPase superfamily. OBG GTPase family. NOG subfamily.</text>
</comment>
<evidence type="ECO:0000313" key="11">
    <source>
        <dbReference type="Proteomes" id="UP000252139"/>
    </source>
</evidence>
<dbReference type="SUPFAM" id="SSF52540">
    <property type="entry name" value="P-loop containing nucleoside triphosphate hydrolases"/>
    <property type="match status" value="1"/>
</dbReference>
<dbReference type="GO" id="GO:1902626">
    <property type="term" value="P:assembly of large subunit precursor of preribosome"/>
    <property type="evidence" value="ECO:0007669"/>
    <property type="project" value="UniProtKB-ARBA"/>
</dbReference>
<dbReference type="PIRSF" id="PIRSF038919">
    <property type="entry name" value="NOG1"/>
    <property type="match status" value="1"/>
</dbReference>
<feature type="region of interest" description="Disordered" evidence="8">
    <location>
        <begin position="535"/>
        <end position="640"/>
    </location>
</feature>
<dbReference type="Pfam" id="PF17835">
    <property type="entry name" value="NOG1_N"/>
    <property type="match status" value="1"/>
</dbReference>
<evidence type="ECO:0000256" key="4">
    <source>
        <dbReference type="ARBA" id="ARBA00022741"/>
    </source>
</evidence>
<dbReference type="GO" id="GO:0005525">
    <property type="term" value="F:GTP binding"/>
    <property type="evidence" value="ECO:0007669"/>
    <property type="project" value="UniProtKB-KW"/>
</dbReference>
<comment type="function">
    <text evidence="1 7">Involved in the biogenesis of the 60S ribosomal subunit.</text>
</comment>
<dbReference type="InterPro" id="IPR024926">
    <property type="entry name" value="NOG1"/>
</dbReference>
<evidence type="ECO:0000256" key="6">
    <source>
        <dbReference type="ARBA" id="ARBA00023242"/>
    </source>
</evidence>
<dbReference type="InterPro" id="IPR027417">
    <property type="entry name" value="P-loop_NTPase"/>
</dbReference>
<dbReference type="PROSITE" id="PS51710">
    <property type="entry name" value="G_OBG"/>
    <property type="match status" value="1"/>
</dbReference>
<evidence type="ECO:0000256" key="1">
    <source>
        <dbReference type="ARBA" id="ARBA00002889"/>
    </source>
</evidence>
<dbReference type="Proteomes" id="UP000252139">
    <property type="component" value="Unassembled WGS sequence"/>
</dbReference>
<protein>
    <recommendedName>
        <fullName evidence="7">Nucleolar GTP-binding protein 1</fullName>
    </recommendedName>
</protein>
<keyword evidence="6 7" id="KW-0539">Nucleus</keyword>
<dbReference type="PANTHER" id="PTHR45759">
    <property type="entry name" value="NUCLEOLAR GTP-BINDING PROTEIN 1"/>
    <property type="match status" value="1"/>
</dbReference>
<dbReference type="InterPro" id="IPR031167">
    <property type="entry name" value="G_OBG"/>
</dbReference>
<dbReference type="FunFam" id="3.40.50.300:FF:000496">
    <property type="entry name" value="Nucleolar GTP-binding protein 1"/>
    <property type="match status" value="1"/>
</dbReference>
<dbReference type="InterPro" id="IPR041623">
    <property type="entry name" value="NOG1_N"/>
</dbReference>
<evidence type="ECO:0000256" key="2">
    <source>
        <dbReference type="ARBA" id="ARBA00004604"/>
    </source>
</evidence>
<proteinExistence type="inferred from homology"/>
<evidence type="ECO:0000259" key="9">
    <source>
        <dbReference type="PROSITE" id="PS51710"/>
    </source>
</evidence>